<reference evidence="2" key="1">
    <citation type="submission" date="2016-06" db="EMBL/GenBank/DDBJ databases">
        <title>Parallel loss of symbiosis genes in relatives of nitrogen-fixing non-legume Parasponia.</title>
        <authorList>
            <person name="Van Velzen R."/>
            <person name="Holmer R."/>
            <person name="Bu F."/>
            <person name="Rutten L."/>
            <person name="Van Zeijl A."/>
            <person name="Liu W."/>
            <person name="Santuari L."/>
            <person name="Cao Q."/>
            <person name="Sharma T."/>
            <person name="Shen D."/>
            <person name="Roswanjaya Y."/>
            <person name="Wardhani T."/>
            <person name="Kalhor M.S."/>
            <person name="Jansen J."/>
            <person name="Van den Hoogen J."/>
            <person name="Gungor B."/>
            <person name="Hartog M."/>
            <person name="Hontelez J."/>
            <person name="Verver J."/>
            <person name="Yang W.-C."/>
            <person name="Schijlen E."/>
            <person name="Repin R."/>
            <person name="Schilthuizen M."/>
            <person name="Schranz E."/>
            <person name="Heidstra R."/>
            <person name="Miyata K."/>
            <person name="Fedorova E."/>
            <person name="Kohlen W."/>
            <person name="Bisseling T."/>
            <person name="Smit S."/>
            <person name="Geurts R."/>
        </authorList>
    </citation>
    <scope>NUCLEOTIDE SEQUENCE [LARGE SCALE GENOMIC DNA]</scope>
    <source>
        <strain evidence="2">cv. WU1-14</strain>
    </source>
</reference>
<name>A0A2P5A7B0_PARAD</name>
<dbReference type="AlphaFoldDB" id="A0A2P5A7B0"/>
<feature type="non-terminal residue" evidence="1">
    <location>
        <position position="1"/>
    </location>
</feature>
<dbReference type="OrthoDB" id="10329661at2759"/>
<comment type="caution">
    <text evidence="1">The sequence shown here is derived from an EMBL/GenBank/DDBJ whole genome shotgun (WGS) entry which is preliminary data.</text>
</comment>
<evidence type="ECO:0000313" key="2">
    <source>
        <dbReference type="Proteomes" id="UP000237105"/>
    </source>
</evidence>
<evidence type="ECO:0000313" key="1">
    <source>
        <dbReference type="EMBL" id="PON32409.1"/>
    </source>
</evidence>
<proteinExistence type="predicted"/>
<dbReference type="EMBL" id="JXTB01000820">
    <property type="protein sequence ID" value="PON32409.1"/>
    <property type="molecule type" value="Genomic_DNA"/>
</dbReference>
<organism evidence="1 2">
    <name type="scientific">Parasponia andersonii</name>
    <name type="common">Sponia andersonii</name>
    <dbReference type="NCBI Taxonomy" id="3476"/>
    <lineage>
        <taxon>Eukaryota</taxon>
        <taxon>Viridiplantae</taxon>
        <taxon>Streptophyta</taxon>
        <taxon>Embryophyta</taxon>
        <taxon>Tracheophyta</taxon>
        <taxon>Spermatophyta</taxon>
        <taxon>Magnoliopsida</taxon>
        <taxon>eudicotyledons</taxon>
        <taxon>Gunneridae</taxon>
        <taxon>Pentapetalae</taxon>
        <taxon>rosids</taxon>
        <taxon>fabids</taxon>
        <taxon>Rosales</taxon>
        <taxon>Cannabaceae</taxon>
        <taxon>Parasponia</taxon>
    </lineage>
</organism>
<gene>
    <name evidence="1" type="ORF">PanWU01x14_361590</name>
</gene>
<keyword evidence="2" id="KW-1185">Reference proteome</keyword>
<dbReference type="Proteomes" id="UP000237105">
    <property type="component" value="Unassembled WGS sequence"/>
</dbReference>
<accession>A0A2P5A7B0</accession>
<sequence length="118" mass="12751">KKKRPNPGSVINTTGSTFLCNKNIKILIAYTICFPYIPSVSSPSFLSFSLSSLSLSLSLSLSQSPSLGNTTTLKLVSFSRPKPRFDPNPNPVNQRLRFDLGDCRVPSPISGVSSFNGV</sequence>
<protein>
    <submittedName>
        <fullName evidence="1">Uncharacterized protein</fullName>
    </submittedName>
</protein>